<dbReference type="SMART" id="SM00327">
    <property type="entry name" value="VWA"/>
    <property type="match status" value="1"/>
</dbReference>
<comment type="caution">
    <text evidence="5">The sequence shown here is derived from an EMBL/GenBank/DDBJ whole genome shotgun (WGS) entry which is preliminary data.</text>
</comment>
<gene>
    <name evidence="5" type="ORF">E4U82_16720</name>
</gene>
<proteinExistence type="predicted"/>
<keyword evidence="6" id="KW-1185">Reference proteome</keyword>
<feature type="compositionally biased region" description="Basic and acidic residues" evidence="2">
    <location>
        <begin position="37"/>
        <end position="68"/>
    </location>
</feature>
<evidence type="ECO:0000256" key="3">
    <source>
        <dbReference type="SAM" id="SignalP"/>
    </source>
</evidence>
<dbReference type="Proteomes" id="UP000298484">
    <property type="component" value="Unassembled WGS sequence"/>
</dbReference>
<reference evidence="5 6" key="1">
    <citation type="submission" date="2019-03" db="EMBL/GenBank/DDBJ databases">
        <title>Genome sequence of Lentibacillus salicampi ATCC BAA-719.</title>
        <authorList>
            <person name="Maclea K.S."/>
            <person name="Simoes Junior M."/>
        </authorList>
    </citation>
    <scope>NUCLEOTIDE SEQUENCE [LARGE SCALE GENOMIC DNA]</scope>
    <source>
        <strain evidence="5 6">ATCC BAA-719</strain>
    </source>
</reference>
<evidence type="ECO:0000313" key="6">
    <source>
        <dbReference type="Proteomes" id="UP000298484"/>
    </source>
</evidence>
<keyword evidence="1" id="KW-0175">Coiled coil</keyword>
<evidence type="ECO:0000256" key="2">
    <source>
        <dbReference type="SAM" id="MobiDB-lite"/>
    </source>
</evidence>
<name>A0A4Y9A7D2_9BACI</name>
<feature type="coiled-coil region" evidence="1">
    <location>
        <begin position="436"/>
        <end position="463"/>
    </location>
</feature>
<accession>A0A4Y9A7D2</accession>
<dbReference type="OrthoDB" id="9783818at2"/>
<dbReference type="Pfam" id="PF13519">
    <property type="entry name" value="VWA_2"/>
    <property type="match status" value="1"/>
</dbReference>
<dbReference type="InterPro" id="IPR036465">
    <property type="entry name" value="vWFA_dom_sf"/>
</dbReference>
<organism evidence="5 6">
    <name type="scientific">Lentibacillus salicampi</name>
    <dbReference type="NCBI Taxonomy" id="175306"/>
    <lineage>
        <taxon>Bacteria</taxon>
        <taxon>Bacillati</taxon>
        <taxon>Bacillota</taxon>
        <taxon>Bacilli</taxon>
        <taxon>Bacillales</taxon>
        <taxon>Bacillaceae</taxon>
        <taxon>Lentibacillus</taxon>
    </lineage>
</organism>
<dbReference type="AlphaFoldDB" id="A0A4Y9A7D2"/>
<dbReference type="Gene3D" id="3.40.50.410">
    <property type="entry name" value="von Willebrand factor, type A domain"/>
    <property type="match status" value="1"/>
</dbReference>
<feature type="signal peptide" evidence="3">
    <location>
        <begin position="1"/>
        <end position="28"/>
    </location>
</feature>
<feature type="domain" description="VWFA" evidence="4">
    <location>
        <begin position="172"/>
        <end position="363"/>
    </location>
</feature>
<evidence type="ECO:0000259" key="4">
    <source>
        <dbReference type="PROSITE" id="PS50234"/>
    </source>
</evidence>
<dbReference type="InterPro" id="IPR002035">
    <property type="entry name" value="VWF_A"/>
</dbReference>
<evidence type="ECO:0000256" key="1">
    <source>
        <dbReference type="SAM" id="Coils"/>
    </source>
</evidence>
<feature type="region of interest" description="Disordered" evidence="2">
    <location>
        <begin position="37"/>
        <end position="69"/>
    </location>
</feature>
<feature type="chain" id="PRO_5038392315" evidence="3">
    <location>
        <begin position="29"/>
        <end position="475"/>
    </location>
</feature>
<dbReference type="EMBL" id="SRHY01000045">
    <property type="protein sequence ID" value="TFJ91623.1"/>
    <property type="molecule type" value="Genomic_DNA"/>
</dbReference>
<dbReference type="PROSITE" id="PS51257">
    <property type="entry name" value="PROKAR_LIPOPROTEIN"/>
    <property type="match status" value="1"/>
</dbReference>
<protein>
    <submittedName>
        <fullName evidence="5">VWA domain-containing protein</fullName>
    </submittedName>
</protein>
<dbReference type="PROSITE" id="PS50234">
    <property type="entry name" value="VWFA"/>
    <property type="match status" value="1"/>
</dbReference>
<sequence>MIVRRIPNMCKKCIVFLVTISICFFVTACDQNDKDKTNVEKDVQQKEEEIDTKNQDDSKVENNEKETEQITLSEIQSIPTDIEGLANQPPGPLANAKDIYEMEDEVKDNLDKLGPMSENPDDEEYEKYSRYMYWLVAEDYPNPEDIIKKWEFASFGDPDLPDAKFHFKENYNIEIILDSSGSMANTAGNGTRMDVAKNSINSFLSEIPEEANVSLRVYGHKGTGSDSDKEMSCSAIEQVYGFDSFDEGKFQDALDQFQPKGWTPLADALKQSQEALKEFDSENNTNLIYVVSDGIETCDGDPVKVAKSLSDSNAQPIINIIGFQTDAEAQKQLEEMAEVSGGIFTSAKNEEELQKEFDRAEEVLNAWNKWKNDAMEDLESKEVDSNTDIMEMHNVWSTTTTSIKNHFHSLADVAQNVGILTYEQKKELKSRLDPVTEDINSSVDQLEIDLEELRDANFKEAKQAIEEKYNKQSEE</sequence>
<keyword evidence="3" id="KW-0732">Signal</keyword>
<dbReference type="SUPFAM" id="SSF53300">
    <property type="entry name" value="vWA-like"/>
    <property type="match status" value="1"/>
</dbReference>
<evidence type="ECO:0000313" key="5">
    <source>
        <dbReference type="EMBL" id="TFJ91623.1"/>
    </source>
</evidence>